<evidence type="ECO:0000313" key="1">
    <source>
        <dbReference type="EMBL" id="KAK0434524.1"/>
    </source>
</evidence>
<keyword evidence="2" id="KW-1185">Reference proteome</keyword>
<reference evidence="1" key="1">
    <citation type="submission" date="2023-06" db="EMBL/GenBank/DDBJ databases">
        <authorList>
            <consortium name="Lawrence Berkeley National Laboratory"/>
            <person name="Ahrendt S."/>
            <person name="Sahu N."/>
            <person name="Indic B."/>
            <person name="Wong-Bajracharya J."/>
            <person name="Merenyi Z."/>
            <person name="Ke H.-M."/>
            <person name="Monk M."/>
            <person name="Kocsube S."/>
            <person name="Drula E."/>
            <person name="Lipzen A."/>
            <person name="Balint B."/>
            <person name="Henrissat B."/>
            <person name="Andreopoulos B."/>
            <person name="Martin F.M."/>
            <person name="Harder C.B."/>
            <person name="Rigling D."/>
            <person name="Ford K.L."/>
            <person name="Foster G.D."/>
            <person name="Pangilinan J."/>
            <person name="Papanicolaou A."/>
            <person name="Barry K."/>
            <person name="LaButti K."/>
            <person name="Viragh M."/>
            <person name="Koriabine M."/>
            <person name="Yan M."/>
            <person name="Riley R."/>
            <person name="Champramary S."/>
            <person name="Plett K.L."/>
            <person name="Tsai I.J."/>
            <person name="Slot J."/>
            <person name="Sipos G."/>
            <person name="Plett J."/>
            <person name="Nagy L.G."/>
            <person name="Grigoriev I.V."/>
        </authorList>
    </citation>
    <scope>NUCLEOTIDE SEQUENCE</scope>
    <source>
        <strain evidence="1">CCBAS 213</strain>
    </source>
</reference>
<proteinExistence type="predicted"/>
<sequence length="204" mass="22247">MTYGHRILKAICQEQQGMRDFPAIKSAQNPTSQDMLLGGGADNTRRWVNKAPTLGKAGAKPAEMPSRAKMLCAGSESNENLSVIEPKGLEVTLSDAPQTTEEGQRGSLRVYIPPGEDERWDMSPMSDSGKPLHQMAGSLTKVGEISKDGQDRSQGEMEKLTPLRLPPLAFIPLRVEITDALRHNDSSIKSCNQSHSIAHKDQEG</sequence>
<protein>
    <submittedName>
        <fullName evidence="1">Uncharacterized protein</fullName>
    </submittedName>
</protein>
<comment type="caution">
    <text evidence="1">The sequence shown here is derived from an EMBL/GenBank/DDBJ whole genome shotgun (WGS) entry which is preliminary data.</text>
</comment>
<accession>A0AA39MI31</accession>
<dbReference type="Proteomes" id="UP001175211">
    <property type="component" value="Unassembled WGS sequence"/>
</dbReference>
<evidence type="ECO:0000313" key="2">
    <source>
        <dbReference type="Proteomes" id="UP001175211"/>
    </source>
</evidence>
<dbReference type="GeneID" id="85362326"/>
<dbReference type="RefSeq" id="XP_060321748.1">
    <property type="nucleotide sequence ID" value="XM_060478778.1"/>
</dbReference>
<dbReference type="AlphaFoldDB" id="A0AA39MI31"/>
<name>A0AA39MI31_ARMTA</name>
<dbReference type="EMBL" id="JAUEPS010000184">
    <property type="protein sequence ID" value="KAK0434524.1"/>
    <property type="molecule type" value="Genomic_DNA"/>
</dbReference>
<gene>
    <name evidence="1" type="ORF">EV420DRAFT_1653939</name>
</gene>
<organism evidence="1 2">
    <name type="scientific">Armillaria tabescens</name>
    <name type="common">Ringless honey mushroom</name>
    <name type="synonym">Agaricus tabescens</name>
    <dbReference type="NCBI Taxonomy" id="1929756"/>
    <lineage>
        <taxon>Eukaryota</taxon>
        <taxon>Fungi</taxon>
        <taxon>Dikarya</taxon>
        <taxon>Basidiomycota</taxon>
        <taxon>Agaricomycotina</taxon>
        <taxon>Agaricomycetes</taxon>
        <taxon>Agaricomycetidae</taxon>
        <taxon>Agaricales</taxon>
        <taxon>Marasmiineae</taxon>
        <taxon>Physalacriaceae</taxon>
        <taxon>Desarmillaria</taxon>
    </lineage>
</organism>